<feature type="binding site" evidence="7">
    <location>
        <position position="307"/>
    </location>
    <ligand>
        <name>ADP</name>
        <dbReference type="ChEBI" id="CHEBI:456216"/>
    </ligand>
</feature>
<feature type="binding site" evidence="7">
    <location>
        <position position="81"/>
    </location>
    <ligand>
        <name>sn-glycerol 3-phosphate</name>
        <dbReference type="ChEBI" id="CHEBI:57597"/>
    </ligand>
</feature>
<comment type="similarity">
    <text evidence="1 7 8">Belongs to the FGGY kinase family.</text>
</comment>
<evidence type="ECO:0000256" key="7">
    <source>
        <dbReference type="HAMAP-Rule" id="MF_00186"/>
    </source>
</evidence>
<dbReference type="NCBIfam" id="NF000756">
    <property type="entry name" value="PRK00047.1"/>
    <property type="match status" value="1"/>
</dbReference>
<feature type="binding site" evidence="7">
    <location>
        <position position="311"/>
    </location>
    <ligand>
        <name>ATP</name>
        <dbReference type="ChEBI" id="CHEBI:30616"/>
    </ligand>
</feature>
<evidence type="ECO:0000256" key="3">
    <source>
        <dbReference type="ARBA" id="ARBA00022741"/>
    </source>
</evidence>
<feature type="binding site" evidence="7">
    <location>
        <position position="242"/>
    </location>
    <ligand>
        <name>glycerol</name>
        <dbReference type="ChEBI" id="CHEBI:17754"/>
    </ligand>
</feature>
<keyword evidence="3 7" id="KW-0547">Nucleotide-binding</keyword>
<evidence type="ECO:0000259" key="9">
    <source>
        <dbReference type="Pfam" id="PF00370"/>
    </source>
</evidence>
<dbReference type="Pfam" id="PF02782">
    <property type="entry name" value="FGGY_C"/>
    <property type="match status" value="1"/>
</dbReference>
<dbReference type="EMBL" id="JAXAFO010000055">
    <property type="protein sequence ID" value="MDX6851401.1"/>
    <property type="molecule type" value="Genomic_DNA"/>
</dbReference>
<feature type="binding site" evidence="7">
    <location>
        <position position="242"/>
    </location>
    <ligand>
        <name>sn-glycerol 3-phosphate</name>
        <dbReference type="ChEBI" id="CHEBI:57597"/>
    </ligand>
</feature>
<dbReference type="Proteomes" id="UP001273505">
    <property type="component" value="Unassembled WGS sequence"/>
</dbReference>
<feature type="binding site" evidence="7">
    <location>
        <position position="264"/>
    </location>
    <ligand>
        <name>ATP</name>
        <dbReference type="ChEBI" id="CHEBI:30616"/>
    </ligand>
</feature>
<proteinExistence type="inferred from homology"/>
<dbReference type="HAMAP" id="MF_00186">
    <property type="entry name" value="Glycerol_kin"/>
    <property type="match status" value="1"/>
</dbReference>
<evidence type="ECO:0000256" key="8">
    <source>
        <dbReference type="RuleBase" id="RU003733"/>
    </source>
</evidence>
<feature type="domain" description="Carbohydrate kinase FGGY C-terminal" evidence="10">
    <location>
        <begin position="260"/>
        <end position="446"/>
    </location>
</feature>
<dbReference type="CDD" id="cd07786">
    <property type="entry name" value="FGGY_EcGK_like"/>
    <property type="match status" value="1"/>
</dbReference>
<keyword evidence="2 7" id="KW-0808">Transferase</keyword>
<dbReference type="PROSITE" id="PS00933">
    <property type="entry name" value="FGGY_KINASES_1"/>
    <property type="match status" value="1"/>
</dbReference>
<comment type="function">
    <text evidence="7">Key enzyme in the regulation of glycerol uptake and metabolism. Catalyzes the phosphorylation of glycerol to yield sn-glycerol 3-phosphate.</text>
</comment>
<dbReference type="RefSeq" id="WP_302723421.1">
    <property type="nucleotide sequence ID" value="NZ_JAULRU010000617.1"/>
</dbReference>
<feature type="binding site" evidence="7">
    <location>
        <position position="408"/>
    </location>
    <ligand>
        <name>ATP</name>
        <dbReference type="ChEBI" id="CHEBI:30616"/>
    </ligand>
</feature>
<dbReference type="InterPro" id="IPR005999">
    <property type="entry name" value="Glycerol_kin"/>
</dbReference>
<feature type="binding site" evidence="7">
    <location>
        <position position="12"/>
    </location>
    <ligand>
        <name>sn-glycerol 3-phosphate</name>
        <dbReference type="ChEBI" id="CHEBI:57597"/>
    </ligand>
</feature>
<dbReference type="InterPro" id="IPR018483">
    <property type="entry name" value="Carb_kinase_FGGY_CS"/>
</dbReference>
<evidence type="ECO:0000256" key="6">
    <source>
        <dbReference type="ARBA" id="ARBA00022840"/>
    </source>
</evidence>
<dbReference type="InterPro" id="IPR043129">
    <property type="entry name" value="ATPase_NBD"/>
</dbReference>
<feature type="binding site" evidence="7">
    <location>
        <position position="13"/>
    </location>
    <ligand>
        <name>ATP</name>
        <dbReference type="ChEBI" id="CHEBI:30616"/>
    </ligand>
</feature>
<feature type="binding site" evidence="7">
    <location>
        <position position="14"/>
    </location>
    <ligand>
        <name>ATP</name>
        <dbReference type="ChEBI" id="CHEBI:30616"/>
    </ligand>
</feature>
<feature type="binding site" evidence="7">
    <location>
        <position position="412"/>
    </location>
    <ligand>
        <name>ADP</name>
        <dbReference type="ChEBI" id="CHEBI:456216"/>
    </ligand>
</feature>
<feature type="binding site" evidence="7">
    <location>
        <position position="82"/>
    </location>
    <ligand>
        <name>glycerol</name>
        <dbReference type="ChEBI" id="CHEBI:17754"/>
    </ligand>
</feature>
<feature type="binding site" evidence="7">
    <location>
        <position position="12"/>
    </location>
    <ligand>
        <name>ATP</name>
        <dbReference type="ChEBI" id="CHEBI:30616"/>
    </ligand>
</feature>
<dbReference type="InterPro" id="IPR000577">
    <property type="entry name" value="Carb_kinase_FGGY"/>
</dbReference>
<feature type="domain" description="Carbohydrate kinase FGGY N-terminal" evidence="9">
    <location>
        <begin position="5"/>
        <end position="249"/>
    </location>
</feature>
<name>A0ABU4S2M0_9GAMM</name>
<keyword evidence="5 7" id="KW-0319">Glycerol metabolism</keyword>
<evidence type="ECO:0000313" key="11">
    <source>
        <dbReference type="EMBL" id="MDX6851401.1"/>
    </source>
</evidence>
<feature type="binding site" evidence="7">
    <location>
        <position position="133"/>
    </location>
    <ligand>
        <name>glycerol</name>
        <dbReference type="ChEBI" id="CHEBI:17754"/>
    </ligand>
</feature>
<evidence type="ECO:0000313" key="12">
    <source>
        <dbReference type="Proteomes" id="UP001273505"/>
    </source>
</evidence>
<feature type="binding site" evidence="7">
    <location>
        <position position="81"/>
    </location>
    <ligand>
        <name>glycerol</name>
        <dbReference type="ChEBI" id="CHEBI:17754"/>
    </ligand>
</feature>
<sequence length="493" mass="53368">MTPNILAIDQGTTSSRAMVFSASGEVKSRAQKEFDQHFPADGWVEHDAMQIWQVTSQVCRDALAQLAGGDAVAGIGITNQRETTVVWNRTSGEPIYPAIVWQDRRTAETCKAMQSAGKEPDITDRTGLLLDPYFSASKLAWILDHVEGARQQASRGELAFGTIDTWLIWKFTNGKVHATDATNASRTLLFNIHTQQWDDTLLKLFNIPASVLPEVKDCAADFGMATEGLAGRHLPIAGVAGDQHAAMIGQGCFSPGMIKSTYGTGCFALMHTGNTAQPSSNRLLTTTAYRLAGVPQYALEGSIFMAGATVQWLRDKLGIINNASDTEALAASLPSNKGVYLVPAFTGLGAPHWQPDARASICGLTRDSGRAEIARAALEAVCYQTYDLLQAMTEDAQMPIKTLRVDGGMIDNNWLLQALADITGCSAERPSITETTAQGAAFLAGLQLGIYQGLDDITDRWQLERLAVPKMSEAIRTTQLNEWRSALNKTLQS</sequence>
<feature type="binding site" evidence="7">
    <location>
        <position position="264"/>
    </location>
    <ligand>
        <name>ADP</name>
        <dbReference type="ChEBI" id="CHEBI:456216"/>
    </ligand>
</feature>
<dbReference type="SUPFAM" id="SSF53067">
    <property type="entry name" value="Actin-like ATPase domain"/>
    <property type="match status" value="2"/>
</dbReference>
<comment type="catalytic activity">
    <reaction evidence="7">
        <text>glycerol + ATP = sn-glycerol 3-phosphate + ADP + H(+)</text>
        <dbReference type="Rhea" id="RHEA:21644"/>
        <dbReference type="ChEBI" id="CHEBI:15378"/>
        <dbReference type="ChEBI" id="CHEBI:17754"/>
        <dbReference type="ChEBI" id="CHEBI:30616"/>
        <dbReference type="ChEBI" id="CHEBI:57597"/>
        <dbReference type="ChEBI" id="CHEBI:456216"/>
        <dbReference type="EC" id="2.7.1.30"/>
    </reaction>
</comment>
<dbReference type="GO" id="GO:0004370">
    <property type="term" value="F:glycerol kinase activity"/>
    <property type="evidence" value="ECO:0007669"/>
    <property type="project" value="UniProtKB-EC"/>
</dbReference>
<feature type="binding site" evidence="7">
    <location>
        <position position="243"/>
    </location>
    <ligand>
        <name>glycerol</name>
        <dbReference type="ChEBI" id="CHEBI:17754"/>
    </ligand>
</feature>
<organism evidence="11 12">
    <name type="scientific">Gilvimarinus gilvus</name>
    <dbReference type="NCBI Taxonomy" id="3058038"/>
    <lineage>
        <taxon>Bacteria</taxon>
        <taxon>Pseudomonadati</taxon>
        <taxon>Pseudomonadota</taxon>
        <taxon>Gammaproteobacteria</taxon>
        <taxon>Cellvibrionales</taxon>
        <taxon>Cellvibrionaceae</taxon>
        <taxon>Gilvimarinus</taxon>
    </lineage>
</organism>
<dbReference type="NCBIfam" id="TIGR01311">
    <property type="entry name" value="glycerol_kin"/>
    <property type="match status" value="1"/>
</dbReference>
<evidence type="ECO:0000259" key="10">
    <source>
        <dbReference type="Pfam" id="PF02782"/>
    </source>
</evidence>
<dbReference type="PANTHER" id="PTHR10196:SF78">
    <property type="entry name" value="GLYCEROL KINASE"/>
    <property type="match status" value="1"/>
</dbReference>
<dbReference type="Gene3D" id="3.30.420.40">
    <property type="match status" value="2"/>
</dbReference>
<feature type="binding site" evidence="7">
    <location>
        <position position="82"/>
    </location>
    <ligand>
        <name>sn-glycerol 3-phosphate</name>
        <dbReference type="ChEBI" id="CHEBI:57597"/>
    </ligand>
</feature>
<dbReference type="PANTHER" id="PTHR10196">
    <property type="entry name" value="SUGAR KINASE"/>
    <property type="match status" value="1"/>
</dbReference>
<comment type="pathway">
    <text evidence="7">Polyol metabolism; glycerol degradation via glycerol kinase pathway; sn-glycerol 3-phosphate from glycerol: step 1/1.</text>
</comment>
<protein>
    <recommendedName>
        <fullName evidence="7">Glycerol kinase</fullName>
        <ecNumber evidence="7">2.7.1.30</ecNumber>
    </recommendedName>
    <alternativeName>
        <fullName evidence="7">ATP:glycerol 3-phosphotransferase</fullName>
    </alternativeName>
    <alternativeName>
        <fullName evidence="7">Glycerokinase</fullName>
        <shortName evidence="7">GK</shortName>
    </alternativeName>
</protein>
<comment type="activity regulation">
    <text evidence="7">Inhibited by fructose 1,6-bisphosphate (FBP).</text>
</comment>
<evidence type="ECO:0000256" key="2">
    <source>
        <dbReference type="ARBA" id="ARBA00022679"/>
    </source>
</evidence>
<dbReference type="InterPro" id="IPR018485">
    <property type="entry name" value="FGGY_C"/>
</dbReference>
<comment type="caution">
    <text evidence="11">The sequence shown here is derived from an EMBL/GenBank/DDBJ whole genome shotgun (WGS) entry which is preliminary data.</text>
</comment>
<reference evidence="11 12" key="1">
    <citation type="submission" date="2023-11" db="EMBL/GenBank/DDBJ databases">
        <title>Gilvimarinus fulvus sp. nov., isolated from the surface of Kelp.</title>
        <authorList>
            <person name="Sun Y.Y."/>
            <person name="Gong Y."/>
            <person name="Du Z.J."/>
        </authorList>
    </citation>
    <scope>NUCLEOTIDE SEQUENCE [LARGE SCALE GENOMIC DNA]</scope>
    <source>
        <strain evidence="11 12">SDUM040013</strain>
    </source>
</reference>
<dbReference type="Pfam" id="PF00370">
    <property type="entry name" value="FGGY_N"/>
    <property type="match status" value="1"/>
</dbReference>
<dbReference type="PIRSF" id="PIRSF000538">
    <property type="entry name" value="GlpK"/>
    <property type="match status" value="1"/>
</dbReference>
<feature type="binding site" evidence="7">
    <location>
        <position position="133"/>
    </location>
    <ligand>
        <name>sn-glycerol 3-phosphate</name>
        <dbReference type="ChEBI" id="CHEBI:57597"/>
    </ligand>
</feature>
<dbReference type="EC" id="2.7.1.30" evidence="7"/>
<feature type="binding site" evidence="7">
    <location>
        <position position="12"/>
    </location>
    <ligand>
        <name>ADP</name>
        <dbReference type="ChEBI" id="CHEBI:456216"/>
    </ligand>
</feature>
<feature type="binding site" evidence="7">
    <location>
        <position position="408"/>
    </location>
    <ligand>
        <name>ADP</name>
        <dbReference type="ChEBI" id="CHEBI:456216"/>
    </ligand>
</feature>
<keyword evidence="4 7" id="KW-0418">Kinase</keyword>
<gene>
    <name evidence="7 11" type="primary">glpK</name>
    <name evidence="11" type="ORF">SCD92_18645</name>
</gene>
<evidence type="ECO:0000256" key="1">
    <source>
        <dbReference type="ARBA" id="ARBA00009156"/>
    </source>
</evidence>
<keyword evidence="12" id="KW-1185">Reference proteome</keyword>
<feature type="binding site" evidence="7">
    <location>
        <position position="307"/>
    </location>
    <ligand>
        <name>ATP</name>
        <dbReference type="ChEBI" id="CHEBI:30616"/>
    </ligand>
</feature>
<feature type="binding site" evidence="7">
    <location>
        <position position="16"/>
    </location>
    <ligand>
        <name>ADP</name>
        <dbReference type="ChEBI" id="CHEBI:456216"/>
    </ligand>
</feature>
<evidence type="ECO:0000256" key="4">
    <source>
        <dbReference type="ARBA" id="ARBA00022777"/>
    </source>
</evidence>
<dbReference type="PROSITE" id="PS00445">
    <property type="entry name" value="FGGY_KINASES_2"/>
    <property type="match status" value="1"/>
</dbReference>
<evidence type="ECO:0000256" key="5">
    <source>
        <dbReference type="ARBA" id="ARBA00022798"/>
    </source>
</evidence>
<keyword evidence="6 7" id="KW-0067">ATP-binding</keyword>
<dbReference type="InterPro" id="IPR018484">
    <property type="entry name" value="FGGY_N"/>
</dbReference>
<accession>A0ABU4S2M0</accession>